<feature type="domain" description="AB hydrolase-1" evidence="2">
    <location>
        <begin position="56"/>
        <end position="286"/>
    </location>
</feature>
<keyword evidence="3" id="KW-0378">Hydrolase</keyword>
<dbReference type="InterPro" id="IPR000073">
    <property type="entry name" value="AB_hydrolase_1"/>
</dbReference>
<dbReference type="PANTHER" id="PTHR46438">
    <property type="entry name" value="ALPHA/BETA-HYDROLASES SUPERFAMILY PROTEIN"/>
    <property type="match status" value="1"/>
</dbReference>
<dbReference type="RefSeq" id="WP_344732149.1">
    <property type="nucleotide sequence ID" value="NZ_BAAAZH010000008.1"/>
</dbReference>
<dbReference type="PRINTS" id="PR00412">
    <property type="entry name" value="EPOXHYDRLASE"/>
</dbReference>
<dbReference type="Pfam" id="PF00561">
    <property type="entry name" value="Abhydrolase_1"/>
    <property type="match status" value="1"/>
</dbReference>
<gene>
    <name evidence="3" type="ORF">GCM10022215_10040</name>
</gene>
<accession>A0ABP7XF53</accession>
<dbReference type="Gene3D" id="3.40.50.1820">
    <property type="entry name" value="alpha/beta hydrolase"/>
    <property type="match status" value="1"/>
</dbReference>
<dbReference type="SUPFAM" id="SSF53474">
    <property type="entry name" value="alpha/beta-Hydrolases"/>
    <property type="match status" value="1"/>
</dbReference>
<evidence type="ECO:0000313" key="4">
    <source>
        <dbReference type="Proteomes" id="UP001501495"/>
    </source>
</evidence>
<evidence type="ECO:0000259" key="2">
    <source>
        <dbReference type="Pfam" id="PF00561"/>
    </source>
</evidence>
<reference evidence="4" key="1">
    <citation type="journal article" date="2019" name="Int. J. Syst. Evol. Microbiol.">
        <title>The Global Catalogue of Microorganisms (GCM) 10K type strain sequencing project: providing services to taxonomists for standard genome sequencing and annotation.</title>
        <authorList>
            <consortium name="The Broad Institute Genomics Platform"/>
            <consortium name="The Broad Institute Genome Sequencing Center for Infectious Disease"/>
            <person name="Wu L."/>
            <person name="Ma J."/>
        </authorList>
    </citation>
    <scope>NUCLEOTIDE SEQUENCE [LARGE SCALE GENOMIC DNA]</scope>
    <source>
        <strain evidence="4">JCM 16703</strain>
    </source>
</reference>
<dbReference type="InterPro" id="IPR000639">
    <property type="entry name" value="Epox_hydrolase-like"/>
</dbReference>
<dbReference type="PANTHER" id="PTHR46438:SF11">
    <property type="entry name" value="LIPASE-RELATED"/>
    <property type="match status" value="1"/>
</dbReference>
<proteinExistence type="predicted"/>
<evidence type="ECO:0000313" key="3">
    <source>
        <dbReference type="EMBL" id="GAA4113112.1"/>
    </source>
</evidence>
<evidence type="ECO:0000256" key="1">
    <source>
        <dbReference type="SAM" id="MobiDB-lite"/>
    </source>
</evidence>
<name>A0ABP7XF53_9ACTN</name>
<sequence>MNAVPEMRETPGTPGTPEIGSRFSWGEVAINYHDVAGPAAGPSGRPSAGTGEDAVPVLLVHGSGPGVTAWANWRLVIPELAHRRRVIAPDMVGFGYTDAPTVGFDLDRWVGQLLALLDGLGLERVHLIGNSFGGAVSLHLADRHPERVASLVLMGPVGVAFELTDGLDAVWGYEPSVPAMGHLVRDVFVADASAITDDLVELRYRASVRPGVQERFAALFPAPRQRWVDALALPPERLAGIEAPVLVVHGRDDRVIPLTASERLVGLLPDARLVPIADCGHWVQIEQTAAFLEVVGDFLARPVGSSA</sequence>
<dbReference type="GO" id="GO:0016787">
    <property type="term" value="F:hydrolase activity"/>
    <property type="evidence" value="ECO:0007669"/>
    <property type="project" value="UniProtKB-KW"/>
</dbReference>
<dbReference type="PRINTS" id="PR00111">
    <property type="entry name" value="ABHYDROLASE"/>
</dbReference>
<comment type="caution">
    <text evidence="3">The sequence shown here is derived from an EMBL/GenBank/DDBJ whole genome shotgun (WGS) entry which is preliminary data.</text>
</comment>
<organism evidence="3 4">
    <name type="scientific">Nocardioides fonticola</name>
    <dbReference type="NCBI Taxonomy" id="450363"/>
    <lineage>
        <taxon>Bacteria</taxon>
        <taxon>Bacillati</taxon>
        <taxon>Actinomycetota</taxon>
        <taxon>Actinomycetes</taxon>
        <taxon>Propionibacteriales</taxon>
        <taxon>Nocardioidaceae</taxon>
        <taxon>Nocardioides</taxon>
    </lineage>
</organism>
<keyword evidence="4" id="KW-1185">Reference proteome</keyword>
<dbReference type="InterPro" id="IPR029058">
    <property type="entry name" value="AB_hydrolase_fold"/>
</dbReference>
<dbReference type="EMBL" id="BAAAZH010000008">
    <property type="protein sequence ID" value="GAA4113112.1"/>
    <property type="molecule type" value="Genomic_DNA"/>
</dbReference>
<protein>
    <submittedName>
        <fullName evidence="3">Alpha/beta hydrolase</fullName>
    </submittedName>
</protein>
<feature type="region of interest" description="Disordered" evidence="1">
    <location>
        <begin position="1"/>
        <end position="20"/>
    </location>
</feature>
<dbReference type="Proteomes" id="UP001501495">
    <property type="component" value="Unassembled WGS sequence"/>
</dbReference>